<evidence type="ECO:0000256" key="2">
    <source>
        <dbReference type="ARBA" id="ARBA00022618"/>
    </source>
</evidence>
<dbReference type="FunFam" id="1.10.472.10:FF:000070">
    <property type="entry name" value="CYCLIN D32"/>
    <property type="match status" value="1"/>
</dbReference>
<feature type="non-terminal residue" evidence="8">
    <location>
        <position position="392"/>
    </location>
</feature>
<dbReference type="InterPro" id="IPR013763">
    <property type="entry name" value="Cyclin-like_dom"/>
</dbReference>
<evidence type="ECO:0000259" key="6">
    <source>
        <dbReference type="SMART" id="SM00385"/>
    </source>
</evidence>
<dbReference type="InterPro" id="IPR004367">
    <property type="entry name" value="Cyclin_C-dom"/>
</dbReference>
<gene>
    <name evidence="8" type="ORF">Gogos_018882</name>
</gene>
<dbReference type="SUPFAM" id="SSF47954">
    <property type="entry name" value="Cyclin-like"/>
    <property type="match status" value="2"/>
</dbReference>
<organism evidence="8 9">
    <name type="scientific">Gossypium gossypioides</name>
    <name type="common">Mexican cotton</name>
    <name type="synonym">Selera gossypioides</name>
    <dbReference type="NCBI Taxonomy" id="34282"/>
    <lineage>
        <taxon>Eukaryota</taxon>
        <taxon>Viridiplantae</taxon>
        <taxon>Streptophyta</taxon>
        <taxon>Embryophyta</taxon>
        <taxon>Tracheophyta</taxon>
        <taxon>Spermatophyta</taxon>
        <taxon>Magnoliopsida</taxon>
        <taxon>eudicotyledons</taxon>
        <taxon>Gunneridae</taxon>
        <taxon>Pentapetalae</taxon>
        <taxon>rosids</taxon>
        <taxon>malvids</taxon>
        <taxon>Malvales</taxon>
        <taxon>Malvaceae</taxon>
        <taxon>Malvoideae</taxon>
        <taxon>Gossypium</taxon>
    </lineage>
</organism>
<evidence type="ECO:0000313" key="9">
    <source>
        <dbReference type="Proteomes" id="UP000593579"/>
    </source>
</evidence>
<dbReference type="SMART" id="SM00385">
    <property type="entry name" value="CYCLIN"/>
    <property type="match status" value="2"/>
</dbReference>
<feature type="domain" description="Cyclin-like" evidence="6">
    <location>
        <begin position="193"/>
        <end position="281"/>
    </location>
</feature>
<evidence type="ECO:0000256" key="1">
    <source>
        <dbReference type="ARBA" id="ARBA00009065"/>
    </source>
</evidence>
<dbReference type="InterPro" id="IPR036915">
    <property type="entry name" value="Cyclin-like_sf"/>
</dbReference>
<dbReference type="EMBL" id="JABEZY010000003">
    <property type="protein sequence ID" value="MBA0734997.1"/>
    <property type="molecule type" value="Genomic_DNA"/>
</dbReference>
<proteinExistence type="inferred from homology"/>
<dbReference type="PANTHER" id="PTHR10177">
    <property type="entry name" value="CYCLINS"/>
    <property type="match status" value="1"/>
</dbReference>
<keyword evidence="2" id="KW-0132">Cell division</keyword>
<evidence type="ECO:0000256" key="5">
    <source>
        <dbReference type="RuleBase" id="RU000383"/>
    </source>
</evidence>
<feature type="domain" description="Cyclin-like" evidence="6">
    <location>
        <begin position="92"/>
        <end position="180"/>
    </location>
</feature>
<dbReference type="GO" id="GO:0048316">
    <property type="term" value="P:seed development"/>
    <property type="evidence" value="ECO:0007669"/>
    <property type="project" value="UniProtKB-ARBA"/>
</dbReference>
<dbReference type="InterPro" id="IPR039361">
    <property type="entry name" value="Cyclin"/>
</dbReference>
<keyword evidence="9" id="KW-1185">Reference proteome</keyword>
<keyword evidence="3 5" id="KW-0195">Cyclin</keyword>
<dbReference type="SMART" id="SM01332">
    <property type="entry name" value="Cyclin_C"/>
    <property type="match status" value="1"/>
</dbReference>
<name>A0A7J9BFQ0_GOSGO</name>
<dbReference type="GO" id="GO:0051301">
    <property type="term" value="P:cell division"/>
    <property type="evidence" value="ECO:0007669"/>
    <property type="project" value="UniProtKB-KW"/>
</dbReference>
<dbReference type="Pfam" id="PF00134">
    <property type="entry name" value="Cyclin_N"/>
    <property type="match status" value="1"/>
</dbReference>
<dbReference type="GO" id="GO:0010444">
    <property type="term" value="P:guard mother cell differentiation"/>
    <property type="evidence" value="ECO:0007669"/>
    <property type="project" value="UniProtKB-ARBA"/>
</dbReference>
<keyword evidence="4" id="KW-0131">Cell cycle</keyword>
<dbReference type="FunFam" id="1.10.472.10:FF:000060">
    <property type="entry name" value="D6-type cyclin"/>
    <property type="match status" value="1"/>
</dbReference>
<reference evidence="8 9" key="1">
    <citation type="journal article" date="2019" name="Genome Biol. Evol.">
        <title>Insights into the evolution of the New World diploid cottons (Gossypium, subgenus Houzingenia) based on genome sequencing.</title>
        <authorList>
            <person name="Grover C.E."/>
            <person name="Arick M.A. 2nd"/>
            <person name="Thrash A."/>
            <person name="Conover J.L."/>
            <person name="Sanders W.S."/>
            <person name="Peterson D.G."/>
            <person name="Frelichowski J.E."/>
            <person name="Scheffler J.A."/>
            <person name="Scheffler B.E."/>
            <person name="Wendel J.F."/>
        </authorList>
    </citation>
    <scope>NUCLEOTIDE SEQUENCE [LARGE SCALE GENOMIC DNA]</scope>
    <source>
        <strain evidence="8">5</strain>
        <tissue evidence="8">Leaf</tissue>
    </source>
</reference>
<evidence type="ECO:0000313" key="8">
    <source>
        <dbReference type="EMBL" id="MBA0734997.1"/>
    </source>
</evidence>
<dbReference type="OrthoDB" id="5590282at2759"/>
<dbReference type="CDD" id="cd20543">
    <property type="entry name" value="CYCLIN_AtCycD-like_rpt1"/>
    <property type="match status" value="1"/>
</dbReference>
<dbReference type="Gene3D" id="1.10.472.10">
    <property type="entry name" value="Cyclin-like"/>
    <property type="match status" value="2"/>
</dbReference>
<evidence type="ECO:0000259" key="7">
    <source>
        <dbReference type="SMART" id="SM01332"/>
    </source>
</evidence>
<evidence type="ECO:0000256" key="4">
    <source>
        <dbReference type="ARBA" id="ARBA00023306"/>
    </source>
</evidence>
<dbReference type="CDD" id="cd20544">
    <property type="entry name" value="CYCLIN_AtCycD-like_rpt2"/>
    <property type="match status" value="1"/>
</dbReference>
<comment type="caution">
    <text evidence="8">The sequence shown here is derived from an EMBL/GenBank/DDBJ whole genome shotgun (WGS) entry which is preliminary data.</text>
</comment>
<accession>A0A7J9BFQ0</accession>
<dbReference type="AlphaFoldDB" id="A0A7J9BFQ0"/>
<dbReference type="Pfam" id="PF02984">
    <property type="entry name" value="Cyclin_C"/>
    <property type="match status" value="1"/>
</dbReference>
<feature type="domain" description="Cyclin C-terminal" evidence="7">
    <location>
        <begin position="189"/>
        <end position="312"/>
    </location>
</feature>
<dbReference type="Proteomes" id="UP000593579">
    <property type="component" value="Unassembled WGS sequence"/>
</dbReference>
<sequence>MAQQIQIPSPLILQKLYCEEEESFEDDNGSEICVETVKKETFLPSFFIENDCFFEQDDELFVLMSKEKQTHHGYIDVNLNKPLVLARKQALGLFFKVKEHYGFNALTMVLAVNYFDRFISSLKLQQDNPWMSQLAAVACLSLAAKVEETQVPILLDLQVEESNYVFDSKTIQRMELLVLSTLQWRMNPITPISFFNHITSRLGLKSHLHFEFLHSCEHLLLLVITDSRFMLYIPSILAAATMLHVIKDIEPCHYLEYQKQLIGVLKICEDEVNSCYELISELLESRGHKRKRRLVSSPSSPNGVIDASFSCDNLVDSWAVTTSSVSSSSYPQFKRSRAPDQQMRLPSVNRMFVDPLFIAFPKIGYNMGRKLIDIVRWTVVVGFSAFRWNEMH</sequence>
<dbReference type="InterPro" id="IPR006671">
    <property type="entry name" value="Cyclin_N"/>
</dbReference>
<comment type="similarity">
    <text evidence="1">Belongs to the cyclin family. Cyclin D subfamily.</text>
</comment>
<evidence type="ECO:0008006" key="10">
    <source>
        <dbReference type="Google" id="ProtNLM"/>
    </source>
</evidence>
<evidence type="ECO:0000256" key="3">
    <source>
        <dbReference type="ARBA" id="ARBA00023127"/>
    </source>
</evidence>
<protein>
    <recommendedName>
        <fullName evidence="10">Cyclin N-terminal domain-containing protein</fullName>
    </recommendedName>
</protein>